<dbReference type="GO" id="GO:0006914">
    <property type="term" value="P:autophagy"/>
    <property type="evidence" value="ECO:0007669"/>
    <property type="project" value="TreeGrafter"/>
</dbReference>
<comment type="subcellular location">
    <subcellularLocation>
        <location evidence="1">Cytoplasm</location>
    </subcellularLocation>
</comment>
<evidence type="ECO:0000313" key="8">
    <source>
        <dbReference type="Proteomes" id="UP000054251"/>
    </source>
</evidence>
<evidence type="ECO:0000256" key="1">
    <source>
        <dbReference type="ARBA" id="ARBA00004496"/>
    </source>
</evidence>
<dbReference type="EMBL" id="LMYN01000070">
    <property type="protein sequence ID" value="KSA00896.1"/>
    <property type="molecule type" value="Genomic_DNA"/>
</dbReference>
<evidence type="ECO:0000259" key="6">
    <source>
        <dbReference type="PROSITE" id="PS50219"/>
    </source>
</evidence>
<feature type="domain" description="CNH" evidence="6">
    <location>
        <begin position="1"/>
        <end position="269"/>
    </location>
</feature>
<feature type="region of interest" description="Disordered" evidence="5">
    <location>
        <begin position="285"/>
        <end position="314"/>
    </location>
</feature>
<keyword evidence="4" id="KW-0653">Protein transport</keyword>
<accession>A0A0V1PXH6</accession>
<dbReference type="PANTHER" id="PTHR12894:SF27">
    <property type="entry name" value="TRANSFORMING GROWTH FACTOR-BETA RECEPTOR-ASSOCIATED PROTEIN 1"/>
    <property type="match status" value="1"/>
</dbReference>
<dbReference type="PANTHER" id="PTHR12894">
    <property type="entry name" value="CNH DOMAIN CONTAINING"/>
    <property type="match status" value="1"/>
</dbReference>
<keyword evidence="3" id="KW-0963">Cytoplasm</keyword>
<name>A0A0V1PXH6_9ASCO</name>
<protein>
    <recommendedName>
        <fullName evidence="6">CNH domain-containing protein</fullName>
    </recommendedName>
</protein>
<gene>
    <name evidence="7" type="ORF">AC631_03326</name>
</gene>
<evidence type="ECO:0000256" key="2">
    <source>
        <dbReference type="ARBA" id="ARBA00022448"/>
    </source>
</evidence>
<comment type="caution">
    <text evidence="7">The sequence shown here is derived from an EMBL/GenBank/DDBJ whole genome shotgun (WGS) entry which is preliminary data.</text>
</comment>
<dbReference type="GO" id="GO:0016020">
    <property type="term" value="C:membrane"/>
    <property type="evidence" value="ECO:0007669"/>
    <property type="project" value="TreeGrafter"/>
</dbReference>
<dbReference type="RefSeq" id="XP_015466998.1">
    <property type="nucleotide sequence ID" value="XM_015612155.1"/>
</dbReference>
<keyword evidence="8" id="KW-1185">Reference proteome</keyword>
<evidence type="ECO:0000313" key="7">
    <source>
        <dbReference type="EMBL" id="KSA00896.1"/>
    </source>
</evidence>
<sequence>MISQLQISQDKKPVKKILILPRIERALVLCGEIANVYSIPELSPSHIGKLKRIVDLLYLSSHSASKNSEVQPGTDYEEVLILTDDKIRVIQVSTKQIKLLKDISYSKAIKCAAFSSLNMLDRSSLAVVANDKNYDIIDLKQTRKVPLLDYHINTDDGINPQIVPFFPSDDETSEELLLTIKSDESTSMSMFINSSGDVTRGTLLWPSCEHPSNGVAVEWPYVFAICKSNDRESKMIVASLISLETEFGCPIQNLLNNAASRSDATVVVVDSSQITKKEIESAEINDATEVSTKELESDGAPPKPSSKSEDDLTERKDKEYKILKLYQSIQFNDNELSNLLNKMDIKGGSVLHSTSSYKIESTTVVYKENSIWIMYEINQIITLTKKIHEMSLDSSNLEEIKNISNQLKDIIPKCTYELYDYSTQLLFLLYLREGSYSKCIQLAFQKIENNSSNTSKLNLDPRFIIFILDNIQHNDALLLNFQIFTELRDISQQFFGKTTQNGLLIDYVEKLYTEFLINTDNTDDVLLQYSRMKLYEKKLASSKLLIDFIDHYDKNMWKVKGLTNDSILKLLKDSESYFGLLQVYLILIDNSDKMFKVEISKEICDICLKLLNEELSDPDVKEPLTSEINFGNVSFNLLELILSQLKENLQDEKAYSKYLLEVLKLDPSVALKFMKANNNKQKATHKRIMEEMPQSFSKEVDFSRLRLEYMESSFLETLETDLDLEALDEFLIEMTKDIVSKLEDGNKNNFNILHETYQIENSLSDSKWPKISWPDYLRVNMKRSECQQFIDTYLKILELLIVRTMNKDSLYVDTLNNFEDIISSENIFDYFKLIYGQREESLTRLLNFSDYSSAEYVALYDEFPLPVSACYFKHSKYVSLGMSSYNHKKSNLINLFTFYIERENDFHENFPAIQHFISTYGILFTVGEILAMLPTHYPIIYLQDYLRSVIIDLNADHRDTDLKKILSKVDSKFTRDLCNDLAYEERQ</sequence>
<reference evidence="7 8" key="1">
    <citation type="submission" date="2015-11" db="EMBL/GenBank/DDBJ databases">
        <title>The genome of Debaryomyces fabryi.</title>
        <authorList>
            <person name="Tafer H."/>
            <person name="Lopandic K."/>
        </authorList>
    </citation>
    <scope>NUCLEOTIDE SEQUENCE [LARGE SCALE GENOMIC DNA]</scope>
    <source>
        <strain evidence="7 8">CBS 789</strain>
    </source>
</reference>
<dbReference type="Proteomes" id="UP000054251">
    <property type="component" value="Unassembled WGS sequence"/>
</dbReference>
<dbReference type="InterPro" id="IPR001180">
    <property type="entry name" value="CNH_dom"/>
</dbReference>
<dbReference type="GO" id="GO:0034058">
    <property type="term" value="P:endosomal vesicle fusion"/>
    <property type="evidence" value="ECO:0007669"/>
    <property type="project" value="TreeGrafter"/>
</dbReference>
<proteinExistence type="predicted"/>
<keyword evidence="2" id="KW-0813">Transport</keyword>
<dbReference type="GO" id="GO:0005737">
    <property type="term" value="C:cytoplasm"/>
    <property type="evidence" value="ECO:0007669"/>
    <property type="project" value="UniProtKB-SubCell"/>
</dbReference>
<dbReference type="OrthoDB" id="5325112at2759"/>
<dbReference type="GeneID" id="26840335"/>
<dbReference type="GO" id="GO:0015031">
    <property type="term" value="P:protein transport"/>
    <property type="evidence" value="ECO:0007669"/>
    <property type="project" value="UniProtKB-KW"/>
</dbReference>
<evidence type="ECO:0000256" key="5">
    <source>
        <dbReference type="SAM" id="MobiDB-lite"/>
    </source>
</evidence>
<organism evidence="7 8">
    <name type="scientific">Debaryomyces fabryi</name>
    <dbReference type="NCBI Taxonomy" id="58627"/>
    <lineage>
        <taxon>Eukaryota</taxon>
        <taxon>Fungi</taxon>
        <taxon>Dikarya</taxon>
        <taxon>Ascomycota</taxon>
        <taxon>Saccharomycotina</taxon>
        <taxon>Pichiomycetes</taxon>
        <taxon>Debaryomycetaceae</taxon>
        <taxon>Debaryomyces</taxon>
    </lineage>
</organism>
<dbReference type="InterPro" id="IPR032914">
    <property type="entry name" value="Vam6/VPS39/TRAP1"/>
</dbReference>
<dbReference type="AlphaFoldDB" id="A0A0V1PXH6"/>
<dbReference type="PROSITE" id="PS50219">
    <property type="entry name" value="CNH"/>
    <property type="match status" value="1"/>
</dbReference>
<evidence type="ECO:0000256" key="4">
    <source>
        <dbReference type="ARBA" id="ARBA00022927"/>
    </source>
</evidence>
<evidence type="ECO:0000256" key="3">
    <source>
        <dbReference type="ARBA" id="ARBA00022490"/>
    </source>
</evidence>